<dbReference type="InterPro" id="IPR001878">
    <property type="entry name" value="Znf_CCHC"/>
</dbReference>
<accession>A0A2G9P2N6</accession>
<keyword evidence="1" id="KW-0479">Metal-binding</keyword>
<dbReference type="Pfam" id="PF23058">
    <property type="entry name" value="RBD_ZCCHC3_2nd"/>
    <property type="match status" value="1"/>
</dbReference>
<evidence type="ECO:0000256" key="2">
    <source>
        <dbReference type="SAM" id="MobiDB-lite"/>
    </source>
</evidence>
<dbReference type="GO" id="GO:0002218">
    <property type="term" value="P:activation of innate immune response"/>
    <property type="evidence" value="ECO:0007669"/>
    <property type="project" value="InterPro"/>
</dbReference>
<feature type="domain" description="CCHC-type" evidence="3">
    <location>
        <begin position="384"/>
        <end position="400"/>
    </location>
</feature>
<feature type="non-terminal residue" evidence="4">
    <location>
        <position position="1"/>
    </location>
</feature>
<dbReference type="Pfam" id="PF00098">
    <property type="entry name" value="zf-CCHC"/>
    <property type="match status" value="2"/>
</dbReference>
<feature type="region of interest" description="Disordered" evidence="2">
    <location>
        <begin position="87"/>
        <end position="172"/>
    </location>
</feature>
<name>A0A2G9P2N6_AQUCT</name>
<dbReference type="GO" id="GO:0008270">
    <property type="term" value="F:zinc ion binding"/>
    <property type="evidence" value="ECO:0007669"/>
    <property type="project" value="UniProtKB-KW"/>
</dbReference>
<dbReference type="Gene3D" id="4.10.60.10">
    <property type="entry name" value="Zinc finger, CCHC-type"/>
    <property type="match status" value="1"/>
</dbReference>
<feature type="region of interest" description="Disordered" evidence="2">
    <location>
        <begin position="1"/>
        <end position="54"/>
    </location>
</feature>
<dbReference type="GO" id="GO:0003690">
    <property type="term" value="F:double-stranded DNA binding"/>
    <property type="evidence" value="ECO:0007669"/>
    <property type="project" value="InterPro"/>
</dbReference>
<protein>
    <recommendedName>
        <fullName evidence="3">CCHC-type domain-containing protein</fullName>
    </recommendedName>
</protein>
<dbReference type="Proteomes" id="UP000228934">
    <property type="component" value="Unassembled WGS sequence"/>
</dbReference>
<sequence length="553" mass="61592">RQAEEQPTAHSSSVPVPVSVKITGQKRRNKKEKSTRKPESDWTLVQKPAKKVKVGTAVSTNRYEALSDSEADSYSLEAQELEQELKRVEKEYMIGSEDDPPTKRRPVPDPGSAESDMETAMEESVQNNSQDFPPLVDQPPAPQGKAGPSGHVPPRNAWSRGAPSFSTSNNYTGQTFKRRNVVRLRHRGSREELPDRRFVVRELPCHQMGFVPAYILAVINLPDRQGYDVSFKLMSDLDRFWASFSGLQDKAGWRNFIFIPISKPDTANVSITFWNESVPPQDIVIWLRRHCEMVSELTKTKDSDGIWTGGWRVLVKLRQSNNVTHHLPNSFFIGRERGVCLYAGQPRLCYKCGKSGHVANVCTILKCNLCGEVGHISSTCEIVKCNLCGGLGHFHRDCPEAFHNKDGESADNELLAAAEQLEEEALMNGAVLTREEVVPEVQETTPGQTDSVQQAEEQPAPHSSSVLVPVSVKITGQKRRNKKDKSTCKPGSDWTLVQKPAKKVKGVPEVGTAVSTNRYEALSDSDADSYSLEAQELEQELKSGKRVCDWLRG</sequence>
<dbReference type="Pfam" id="PF23057">
    <property type="entry name" value="RBD_ZCCHC3_1st"/>
    <property type="match status" value="1"/>
</dbReference>
<organism evidence="4 5">
    <name type="scientific">Aquarana catesbeiana</name>
    <name type="common">American bullfrog</name>
    <name type="synonym">Rana catesbeiana</name>
    <dbReference type="NCBI Taxonomy" id="8400"/>
    <lineage>
        <taxon>Eukaryota</taxon>
        <taxon>Metazoa</taxon>
        <taxon>Chordata</taxon>
        <taxon>Craniata</taxon>
        <taxon>Vertebrata</taxon>
        <taxon>Euteleostomi</taxon>
        <taxon>Amphibia</taxon>
        <taxon>Batrachia</taxon>
        <taxon>Anura</taxon>
        <taxon>Neobatrachia</taxon>
        <taxon>Ranoidea</taxon>
        <taxon>Ranidae</taxon>
        <taxon>Aquarana</taxon>
    </lineage>
</organism>
<dbReference type="EMBL" id="KV923086">
    <property type="protein sequence ID" value="PIN97586.1"/>
    <property type="molecule type" value="Genomic_DNA"/>
</dbReference>
<keyword evidence="1" id="KW-0862">Zinc</keyword>
<feature type="compositionally biased region" description="Low complexity" evidence="2">
    <location>
        <begin position="11"/>
        <end position="20"/>
    </location>
</feature>
<feature type="non-terminal residue" evidence="4">
    <location>
        <position position="553"/>
    </location>
</feature>
<dbReference type="PROSITE" id="PS50158">
    <property type="entry name" value="ZF_CCHC"/>
    <property type="match status" value="2"/>
</dbReference>
<evidence type="ECO:0000259" key="3">
    <source>
        <dbReference type="PROSITE" id="PS50158"/>
    </source>
</evidence>
<dbReference type="PANTHER" id="PTHR22639:SF4">
    <property type="entry name" value="ZINC FINGER CCHC DOMAIN-CONTAINING PROTEIN 3"/>
    <property type="match status" value="1"/>
</dbReference>
<evidence type="ECO:0000313" key="4">
    <source>
        <dbReference type="EMBL" id="PIN97586.1"/>
    </source>
</evidence>
<feature type="compositionally biased region" description="Basic residues" evidence="2">
    <location>
        <begin position="24"/>
        <end position="34"/>
    </location>
</feature>
<proteinExistence type="predicted"/>
<feature type="domain" description="CCHC-type" evidence="3">
    <location>
        <begin position="349"/>
        <end position="362"/>
    </location>
</feature>
<dbReference type="SUPFAM" id="SSF57756">
    <property type="entry name" value="Retrovirus zinc finger-like domains"/>
    <property type="match status" value="1"/>
</dbReference>
<dbReference type="OrthoDB" id="3863715at2759"/>
<dbReference type="InterPro" id="IPR057811">
    <property type="entry name" value="RBD_ZCCHC3_2nd"/>
</dbReference>
<dbReference type="SMART" id="SM00343">
    <property type="entry name" value="ZnF_C2HC"/>
    <property type="match status" value="3"/>
</dbReference>
<dbReference type="InterPro" id="IPR042509">
    <property type="entry name" value="ZCCHC3"/>
</dbReference>
<dbReference type="InterPro" id="IPR036875">
    <property type="entry name" value="Znf_CCHC_sf"/>
</dbReference>
<evidence type="ECO:0000313" key="5">
    <source>
        <dbReference type="Proteomes" id="UP000228934"/>
    </source>
</evidence>
<feature type="region of interest" description="Disordered" evidence="2">
    <location>
        <begin position="440"/>
        <end position="467"/>
    </location>
</feature>
<dbReference type="AlphaFoldDB" id="A0A2G9P2N6"/>
<dbReference type="GO" id="GO:0003723">
    <property type="term" value="F:RNA binding"/>
    <property type="evidence" value="ECO:0007669"/>
    <property type="project" value="InterPro"/>
</dbReference>
<keyword evidence="1" id="KW-0863">Zinc-finger</keyword>
<evidence type="ECO:0000256" key="1">
    <source>
        <dbReference type="PROSITE-ProRule" id="PRU00047"/>
    </source>
</evidence>
<dbReference type="InterPro" id="IPR057810">
    <property type="entry name" value="RBD_ZCCHC3_1st"/>
</dbReference>
<feature type="compositionally biased region" description="Polar residues" evidence="2">
    <location>
        <begin position="447"/>
        <end position="456"/>
    </location>
</feature>
<dbReference type="PANTHER" id="PTHR22639">
    <property type="entry name" value="GAG-RELATED PROTEIN"/>
    <property type="match status" value="1"/>
</dbReference>
<gene>
    <name evidence="4" type="ORF">AB205_0164080</name>
</gene>
<keyword evidence="5" id="KW-1185">Reference proteome</keyword>
<reference evidence="5" key="1">
    <citation type="journal article" date="2017" name="Nat. Commun.">
        <title>The North American bullfrog draft genome provides insight into hormonal regulation of long noncoding RNA.</title>
        <authorList>
            <person name="Hammond S.A."/>
            <person name="Warren R.L."/>
            <person name="Vandervalk B.P."/>
            <person name="Kucuk E."/>
            <person name="Khan H."/>
            <person name="Gibb E.A."/>
            <person name="Pandoh P."/>
            <person name="Kirk H."/>
            <person name="Zhao Y."/>
            <person name="Jones M."/>
            <person name="Mungall A.J."/>
            <person name="Coope R."/>
            <person name="Pleasance S."/>
            <person name="Moore R.A."/>
            <person name="Holt R.A."/>
            <person name="Round J.M."/>
            <person name="Ohora S."/>
            <person name="Walle B.V."/>
            <person name="Veldhoen N."/>
            <person name="Helbing C.C."/>
            <person name="Birol I."/>
        </authorList>
    </citation>
    <scope>NUCLEOTIDE SEQUENCE [LARGE SCALE GENOMIC DNA]</scope>
</reference>